<dbReference type="GO" id="GO:0004364">
    <property type="term" value="F:glutathione transferase activity"/>
    <property type="evidence" value="ECO:0007669"/>
    <property type="project" value="TreeGrafter"/>
</dbReference>
<dbReference type="SUPFAM" id="SSF161084">
    <property type="entry name" value="MAPEG domain-like"/>
    <property type="match status" value="1"/>
</dbReference>
<name>A0A8H4LN09_9HYPO</name>
<dbReference type="EMBL" id="JAADYS010000324">
    <property type="protein sequence ID" value="KAF4470578.1"/>
    <property type="molecule type" value="Genomic_DNA"/>
</dbReference>
<evidence type="ECO:0000313" key="6">
    <source>
        <dbReference type="EMBL" id="KAF4470578.1"/>
    </source>
</evidence>
<dbReference type="Pfam" id="PF01124">
    <property type="entry name" value="MAPEG"/>
    <property type="match status" value="1"/>
</dbReference>
<comment type="caution">
    <text evidence="6">The sequence shown here is derived from an EMBL/GenBank/DDBJ whole genome shotgun (WGS) entry which is preliminary data.</text>
</comment>
<keyword evidence="3 5" id="KW-1133">Transmembrane helix</keyword>
<dbReference type="PANTHER" id="PTHR10250:SF26">
    <property type="entry name" value="GLUTATHIONE S-TRANSFERASE 3, MITOCHONDRIAL"/>
    <property type="match status" value="1"/>
</dbReference>
<dbReference type="InterPro" id="IPR001129">
    <property type="entry name" value="Membr-assoc_MAPEG"/>
</dbReference>
<keyword evidence="4 5" id="KW-0472">Membrane</keyword>
<evidence type="ECO:0000256" key="3">
    <source>
        <dbReference type="ARBA" id="ARBA00022989"/>
    </source>
</evidence>
<organism evidence="6 7">
    <name type="scientific">Fusarium albosuccineum</name>
    <dbReference type="NCBI Taxonomy" id="1237068"/>
    <lineage>
        <taxon>Eukaryota</taxon>
        <taxon>Fungi</taxon>
        <taxon>Dikarya</taxon>
        <taxon>Ascomycota</taxon>
        <taxon>Pezizomycotina</taxon>
        <taxon>Sordariomycetes</taxon>
        <taxon>Hypocreomycetidae</taxon>
        <taxon>Hypocreales</taxon>
        <taxon>Nectriaceae</taxon>
        <taxon>Fusarium</taxon>
        <taxon>Fusarium decemcellulare species complex</taxon>
    </lineage>
</organism>
<feature type="transmembrane region" description="Helical" evidence="5">
    <location>
        <begin position="20"/>
        <end position="40"/>
    </location>
</feature>
<dbReference type="GO" id="GO:0005783">
    <property type="term" value="C:endoplasmic reticulum"/>
    <property type="evidence" value="ECO:0007669"/>
    <property type="project" value="TreeGrafter"/>
</dbReference>
<evidence type="ECO:0000313" key="7">
    <source>
        <dbReference type="Proteomes" id="UP000554235"/>
    </source>
</evidence>
<accession>A0A8H4LN09</accession>
<evidence type="ECO:0000256" key="1">
    <source>
        <dbReference type="ARBA" id="ARBA00004141"/>
    </source>
</evidence>
<keyword evidence="7" id="KW-1185">Reference proteome</keyword>
<proteinExistence type="predicted"/>
<dbReference type="OrthoDB" id="410651at2759"/>
<dbReference type="GO" id="GO:0005635">
    <property type="term" value="C:nuclear envelope"/>
    <property type="evidence" value="ECO:0007669"/>
    <property type="project" value="TreeGrafter"/>
</dbReference>
<comment type="subcellular location">
    <subcellularLocation>
        <location evidence="1">Membrane</location>
        <topology evidence="1">Multi-pass membrane protein</topology>
    </subcellularLocation>
</comment>
<dbReference type="InterPro" id="IPR050997">
    <property type="entry name" value="MAPEG"/>
</dbReference>
<dbReference type="GO" id="GO:0004602">
    <property type="term" value="F:glutathione peroxidase activity"/>
    <property type="evidence" value="ECO:0007669"/>
    <property type="project" value="TreeGrafter"/>
</dbReference>
<dbReference type="Gene3D" id="1.20.120.550">
    <property type="entry name" value="Membrane associated eicosanoid/glutathione metabolism-like domain"/>
    <property type="match status" value="1"/>
</dbReference>
<evidence type="ECO:0000256" key="5">
    <source>
        <dbReference type="SAM" id="Phobius"/>
    </source>
</evidence>
<protein>
    <submittedName>
        <fullName evidence="6">MAPEG family</fullName>
    </submittedName>
</protein>
<dbReference type="InterPro" id="IPR023352">
    <property type="entry name" value="MAPEG-like_dom_sf"/>
</dbReference>
<evidence type="ECO:0000256" key="4">
    <source>
        <dbReference type="ARBA" id="ARBA00023136"/>
    </source>
</evidence>
<evidence type="ECO:0000256" key="2">
    <source>
        <dbReference type="ARBA" id="ARBA00022692"/>
    </source>
</evidence>
<dbReference type="Proteomes" id="UP000554235">
    <property type="component" value="Unassembled WGS sequence"/>
</dbReference>
<sequence length="166" mass="17977">MPTTVGLPDRVGLKPSRLSLTPVPGFVLAVATSTFFLNTIHAYRTSTIRESSGVQYPASYASEERATKDPQAFLFNCAQRAHANFTENLTPFLGSLLIAGLRFPVASASIDAVWSASRIVYLVGYTSGAGPPGRRLCQDTVRNLVDENKPLLSKLGDRREEFASQG</sequence>
<gene>
    <name evidence="6" type="ORF">FALBO_2514</name>
</gene>
<dbReference type="PANTHER" id="PTHR10250">
    <property type="entry name" value="MICROSOMAL GLUTATHIONE S-TRANSFERASE"/>
    <property type="match status" value="1"/>
</dbReference>
<dbReference type="AlphaFoldDB" id="A0A8H4LN09"/>
<keyword evidence="2 5" id="KW-0812">Transmembrane</keyword>
<reference evidence="6 7" key="1">
    <citation type="submission" date="2020-01" db="EMBL/GenBank/DDBJ databases">
        <title>Identification and distribution of gene clusters putatively required for synthesis of sphingolipid metabolism inhibitors in phylogenetically diverse species of the filamentous fungus Fusarium.</title>
        <authorList>
            <person name="Kim H.-S."/>
            <person name="Busman M."/>
            <person name="Brown D.W."/>
            <person name="Divon H."/>
            <person name="Uhlig S."/>
            <person name="Proctor R.H."/>
        </authorList>
    </citation>
    <scope>NUCLEOTIDE SEQUENCE [LARGE SCALE GENOMIC DNA]</scope>
    <source>
        <strain evidence="6 7">NRRL 20459</strain>
    </source>
</reference>
<dbReference type="GO" id="GO:0016020">
    <property type="term" value="C:membrane"/>
    <property type="evidence" value="ECO:0007669"/>
    <property type="project" value="UniProtKB-SubCell"/>
</dbReference>